<feature type="transmembrane region" description="Helical" evidence="5">
    <location>
        <begin position="414"/>
        <end position="438"/>
    </location>
</feature>
<dbReference type="InterPro" id="IPR011701">
    <property type="entry name" value="MFS"/>
</dbReference>
<dbReference type="InterPro" id="IPR020846">
    <property type="entry name" value="MFS_dom"/>
</dbReference>
<dbReference type="Proteomes" id="UP001213681">
    <property type="component" value="Unassembled WGS sequence"/>
</dbReference>
<evidence type="ECO:0000259" key="6">
    <source>
        <dbReference type="PROSITE" id="PS50850"/>
    </source>
</evidence>
<reference evidence="7" key="1">
    <citation type="submission" date="2022-12" db="EMBL/GenBank/DDBJ databases">
        <authorList>
            <person name="Petersen C."/>
        </authorList>
    </citation>
    <scope>NUCLEOTIDE SEQUENCE</scope>
    <source>
        <strain evidence="7">IBT 16125</strain>
    </source>
</reference>
<dbReference type="InterPro" id="IPR036259">
    <property type="entry name" value="MFS_trans_sf"/>
</dbReference>
<feature type="transmembrane region" description="Helical" evidence="5">
    <location>
        <begin position="58"/>
        <end position="78"/>
    </location>
</feature>
<dbReference type="GO" id="GO:0022857">
    <property type="term" value="F:transmembrane transporter activity"/>
    <property type="evidence" value="ECO:0007669"/>
    <property type="project" value="InterPro"/>
</dbReference>
<protein>
    <submittedName>
        <fullName evidence="7">MFS general substrate transporter</fullName>
    </submittedName>
</protein>
<proteinExistence type="predicted"/>
<keyword evidence="3 5" id="KW-1133">Transmembrane helix</keyword>
<dbReference type="RefSeq" id="XP_056761731.1">
    <property type="nucleotide sequence ID" value="XM_056912882.1"/>
</dbReference>
<comment type="subcellular location">
    <subcellularLocation>
        <location evidence="1">Membrane</location>
        <topology evidence="1">Multi-pass membrane protein</topology>
    </subcellularLocation>
</comment>
<dbReference type="Pfam" id="PF07690">
    <property type="entry name" value="MFS_1"/>
    <property type="match status" value="1"/>
</dbReference>
<dbReference type="EMBL" id="JAPVEA010000008">
    <property type="protein sequence ID" value="KAJ5438502.1"/>
    <property type="molecule type" value="Genomic_DNA"/>
</dbReference>
<organism evidence="7 8">
    <name type="scientific">Penicillium daleae</name>
    <dbReference type="NCBI Taxonomy" id="63821"/>
    <lineage>
        <taxon>Eukaryota</taxon>
        <taxon>Fungi</taxon>
        <taxon>Dikarya</taxon>
        <taxon>Ascomycota</taxon>
        <taxon>Pezizomycotina</taxon>
        <taxon>Eurotiomycetes</taxon>
        <taxon>Eurotiomycetidae</taxon>
        <taxon>Eurotiales</taxon>
        <taxon>Aspergillaceae</taxon>
        <taxon>Penicillium</taxon>
    </lineage>
</organism>
<evidence type="ECO:0000313" key="7">
    <source>
        <dbReference type="EMBL" id="KAJ5438502.1"/>
    </source>
</evidence>
<feature type="transmembrane region" description="Helical" evidence="5">
    <location>
        <begin position="117"/>
        <end position="138"/>
    </location>
</feature>
<comment type="caution">
    <text evidence="7">The sequence shown here is derived from an EMBL/GenBank/DDBJ whole genome shotgun (WGS) entry which is preliminary data.</text>
</comment>
<keyword evidence="8" id="KW-1185">Reference proteome</keyword>
<feature type="transmembrane region" description="Helical" evidence="5">
    <location>
        <begin position="150"/>
        <end position="169"/>
    </location>
</feature>
<sequence>MLVVLNSGMGSSLTGNAIQYISKEFAVDSQVQKALPMSMFLVGPIVWAPLSEEYGRRIIVIVTFPLFTVFTMGCALAPSWSAFLGFRLLSGMLGSSIVALGPGIISDIYRDPTTRGWSIAVFMGRQGTGFGPMLGPIVSGFVSPAMGWRWSFWIALILAGVTLLFVAWFPETYQPVLVRIYAPRHLPESRIEDPQPFKQRNRQWRSILQGVLLRPLHLLFTEPVVAACSMYLALCYSIFYMSFAVFPYIFQEVYSLSPGQCGLVQLTIGVGCILSLPIYWAYERILLGIVDISLARNKQELHRLPLACLGGPLFVISLFWLGWSSREDVSFAVPMMAGIPFGIGFMCVFIAVLYFSLHLIKSVKYTLINERTRNYITDAYRLFAASANAASSCSRSFFATFLPLASYPMLSQLGITGACSLLGGLSALMSVVPFVLIWKGEAIRSRSRFCNALKSGDDDPEVTHVNRNPVEELVV</sequence>
<dbReference type="PROSITE" id="PS50850">
    <property type="entry name" value="MFS"/>
    <property type="match status" value="1"/>
</dbReference>
<dbReference type="PANTHER" id="PTHR23502:SF74">
    <property type="entry name" value="MAJOR FACILITATOR SUPERFAMILY (MFS) PROFILE DOMAIN-CONTAINING PROTEIN"/>
    <property type="match status" value="1"/>
</dbReference>
<keyword evidence="2 5" id="KW-0812">Transmembrane</keyword>
<accession>A0AAD6BYS2</accession>
<dbReference type="SUPFAM" id="SSF103473">
    <property type="entry name" value="MFS general substrate transporter"/>
    <property type="match status" value="1"/>
</dbReference>
<feature type="transmembrane region" description="Helical" evidence="5">
    <location>
        <begin position="380"/>
        <end position="402"/>
    </location>
</feature>
<evidence type="ECO:0000256" key="4">
    <source>
        <dbReference type="ARBA" id="ARBA00023136"/>
    </source>
</evidence>
<evidence type="ECO:0000256" key="2">
    <source>
        <dbReference type="ARBA" id="ARBA00022692"/>
    </source>
</evidence>
<feature type="transmembrane region" description="Helical" evidence="5">
    <location>
        <begin position="84"/>
        <end position="105"/>
    </location>
</feature>
<feature type="domain" description="Major facilitator superfamily (MFS) profile" evidence="6">
    <location>
        <begin position="1"/>
        <end position="441"/>
    </location>
</feature>
<feature type="transmembrane region" description="Helical" evidence="5">
    <location>
        <begin position="262"/>
        <end position="282"/>
    </location>
</feature>
<dbReference type="Gene3D" id="1.20.1250.20">
    <property type="entry name" value="MFS general substrate transporter like domains"/>
    <property type="match status" value="1"/>
</dbReference>
<evidence type="ECO:0000313" key="8">
    <source>
        <dbReference type="Proteomes" id="UP001213681"/>
    </source>
</evidence>
<evidence type="ECO:0000256" key="5">
    <source>
        <dbReference type="SAM" id="Phobius"/>
    </source>
</evidence>
<name>A0AAD6BYS2_9EURO</name>
<reference evidence="7" key="2">
    <citation type="journal article" date="2023" name="IMA Fungus">
        <title>Comparative genomic study of the Penicillium genus elucidates a diverse pangenome and 15 lateral gene transfer events.</title>
        <authorList>
            <person name="Petersen C."/>
            <person name="Sorensen T."/>
            <person name="Nielsen M.R."/>
            <person name="Sondergaard T.E."/>
            <person name="Sorensen J.L."/>
            <person name="Fitzpatrick D.A."/>
            <person name="Frisvad J.C."/>
            <person name="Nielsen K.L."/>
        </authorList>
    </citation>
    <scope>NUCLEOTIDE SEQUENCE</scope>
    <source>
        <strain evidence="7">IBT 16125</strain>
    </source>
</reference>
<evidence type="ECO:0000256" key="3">
    <source>
        <dbReference type="ARBA" id="ARBA00022989"/>
    </source>
</evidence>
<feature type="transmembrane region" description="Helical" evidence="5">
    <location>
        <begin position="335"/>
        <end position="360"/>
    </location>
</feature>
<feature type="transmembrane region" description="Helical" evidence="5">
    <location>
        <begin position="303"/>
        <end position="323"/>
    </location>
</feature>
<keyword evidence="4 5" id="KW-0472">Membrane</keyword>
<dbReference type="PANTHER" id="PTHR23502">
    <property type="entry name" value="MAJOR FACILITATOR SUPERFAMILY"/>
    <property type="match status" value="1"/>
</dbReference>
<gene>
    <name evidence="7" type="ORF">N7458_009500</name>
</gene>
<feature type="transmembrane region" description="Helical" evidence="5">
    <location>
        <begin position="34"/>
        <end position="51"/>
    </location>
</feature>
<feature type="transmembrane region" description="Helical" evidence="5">
    <location>
        <begin position="224"/>
        <end position="250"/>
    </location>
</feature>
<dbReference type="GeneID" id="81603125"/>
<dbReference type="GO" id="GO:0005886">
    <property type="term" value="C:plasma membrane"/>
    <property type="evidence" value="ECO:0007669"/>
    <property type="project" value="TreeGrafter"/>
</dbReference>
<dbReference type="AlphaFoldDB" id="A0AAD6BYS2"/>
<evidence type="ECO:0000256" key="1">
    <source>
        <dbReference type="ARBA" id="ARBA00004141"/>
    </source>
</evidence>